<dbReference type="AlphaFoldDB" id="A0A834VP46"/>
<evidence type="ECO:0000256" key="1">
    <source>
        <dbReference type="SAM" id="MobiDB-lite"/>
    </source>
</evidence>
<feature type="domain" description="Retrotransposon gag" evidence="2">
    <location>
        <begin position="59"/>
        <end position="126"/>
    </location>
</feature>
<proteinExistence type="predicted"/>
<reference evidence="3" key="1">
    <citation type="journal article" date="2018" name="BMC Genomics">
        <title>Comparative genomics of the wheat fungal pathogen Pyrenophora tritici-repentis reveals chromosomal variations and genome plasticity.</title>
        <authorList>
            <person name="Moolhuijzen P."/>
            <person name="See P.T."/>
            <person name="Hane J.K."/>
            <person name="Shi G."/>
            <person name="Liu Z."/>
            <person name="Oliver R.P."/>
            <person name="Moffat C.S."/>
        </authorList>
    </citation>
    <scope>NUCLEOTIDE SEQUENCE [LARGE SCALE GENOMIC DNA]</scope>
    <source>
        <strain evidence="3">M4</strain>
    </source>
</reference>
<feature type="region of interest" description="Disordered" evidence="1">
    <location>
        <begin position="1"/>
        <end position="21"/>
    </location>
</feature>
<dbReference type="PANTHER" id="PTHR15503">
    <property type="entry name" value="LDOC1 RELATED"/>
    <property type="match status" value="1"/>
</dbReference>
<gene>
    <name evidence="3" type="ORF">PtrM4_113120</name>
</gene>
<sequence>MSDTPMNTPNETSSSRTKVARPDLFHGDRHKLEDWILQFDLFFRFEDEKVDPTDRGLLMANHPTFKDKLRQQFGVINEESKADRAIQQLKQTQSVADYASVFQGHALKTDWDDKALRVMYRQGLKERVKEELMRSGVAINNLQDLIRESIRIDNALYELQQEIRPVRANQSVQRTKGRFFKKKPGYRTTPGGVVPSAGNNWHAQSATIN</sequence>
<feature type="compositionally biased region" description="Polar residues" evidence="1">
    <location>
        <begin position="197"/>
        <end position="209"/>
    </location>
</feature>
<dbReference type="Pfam" id="PF03732">
    <property type="entry name" value="Retrotrans_gag"/>
    <property type="match status" value="1"/>
</dbReference>
<dbReference type="EMBL" id="NQIK02000006">
    <property type="protein sequence ID" value="KAF7568897.1"/>
    <property type="molecule type" value="Genomic_DNA"/>
</dbReference>
<organism evidence="3 4">
    <name type="scientific">Pyrenophora tritici-repentis</name>
    <dbReference type="NCBI Taxonomy" id="45151"/>
    <lineage>
        <taxon>Eukaryota</taxon>
        <taxon>Fungi</taxon>
        <taxon>Dikarya</taxon>
        <taxon>Ascomycota</taxon>
        <taxon>Pezizomycotina</taxon>
        <taxon>Dothideomycetes</taxon>
        <taxon>Pleosporomycetidae</taxon>
        <taxon>Pleosporales</taxon>
        <taxon>Pleosporineae</taxon>
        <taxon>Pleosporaceae</taxon>
        <taxon>Pyrenophora</taxon>
    </lineage>
</organism>
<dbReference type="GeneID" id="90956904"/>
<dbReference type="Proteomes" id="UP000245464">
    <property type="component" value="Chromosome 6"/>
</dbReference>
<protein>
    <recommendedName>
        <fullName evidence="2">Retrotransposon gag domain-containing protein</fullName>
    </recommendedName>
</protein>
<name>A0A834VP46_9PLEO</name>
<dbReference type="InterPro" id="IPR005162">
    <property type="entry name" value="Retrotrans_gag_dom"/>
</dbReference>
<accession>A0A834VP46</accession>
<feature type="region of interest" description="Disordered" evidence="1">
    <location>
        <begin position="182"/>
        <end position="209"/>
    </location>
</feature>
<dbReference type="InterPro" id="IPR032567">
    <property type="entry name" value="RTL1-rel"/>
</dbReference>
<dbReference type="PANTHER" id="PTHR15503:SF22">
    <property type="entry name" value="TRANSPOSON TY3-I GAG POLYPROTEIN"/>
    <property type="match status" value="1"/>
</dbReference>
<feature type="compositionally biased region" description="Polar residues" evidence="1">
    <location>
        <begin position="1"/>
        <end position="17"/>
    </location>
</feature>
<evidence type="ECO:0000313" key="4">
    <source>
        <dbReference type="Proteomes" id="UP000245464"/>
    </source>
</evidence>
<dbReference type="KEGG" id="ptrr:90956904"/>
<evidence type="ECO:0000313" key="3">
    <source>
        <dbReference type="EMBL" id="KAF7568897.1"/>
    </source>
</evidence>
<evidence type="ECO:0000259" key="2">
    <source>
        <dbReference type="Pfam" id="PF03732"/>
    </source>
</evidence>
<comment type="caution">
    <text evidence="3">The sequence shown here is derived from an EMBL/GenBank/DDBJ whole genome shotgun (WGS) entry which is preliminary data.</text>
</comment>
<dbReference type="RefSeq" id="XP_065961240.1">
    <property type="nucleotide sequence ID" value="XM_066108055.1"/>
</dbReference>